<feature type="region of interest" description="Disordered" evidence="1">
    <location>
        <begin position="60"/>
        <end position="127"/>
    </location>
</feature>
<dbReference type="AlphaFoldDB" id="A0A4V2MNL1"/>
<name>A0A4V2MNL1_9HYPH</name>
<feature type="compositionally biased region" description="Gly residues" evidence="1">
    <location>
        <begin position="60"/>
        <end position="124"/>
    </location>
</feature>
<evidence type="ECO:0000256" key="1">
    <source>
        <dbReference type="SAM" id="MobiDB-lite"/>
    </source>
</evidence>
<comment type="caution">
    <text evidence="3">The sequence shown here is derived from an EMBL/GenBank/DDBJ whole genome shotgun (WGS) entry which is preliminary data.</text>
</comment>
<accession>A0A4V2MNL1</accession>
<organism evidence="3 4">
    <name type="scientific">Oricola cellulosilytica</name>
    <dbReference type="NCBI Taxonomy" id="1429082"/>
    <lineage>
        <taxon>Bacteria</taxon>
        <taxon>Pseudomonadati</taxon>
        <taxon>Pseudomonadota</taxon>
        <taxon>Alphaproteobacteria</taxon>
        <taxon>Hyphomicrobiales</taxon>
        <taxon>Ahrensiaceae</taxon>
        <taxon>Oricola</taxon>
    </lineage>
</organism>
<dbReference type="EMBL" id="SJST01000005">
    <property type="protein sequence ID" value="TCD13339.1"/>
    <property type="molecule type" value="Genomic_DNA"/>
</dbReference>
<feature type="domain" description="PepSY" evidence="2">
    <location>
        <begin position="146"/>
        <end position="200"/>
    </location>
</feature>
<dbReference type="InterPro" id="IPR025711">
    <property type="entry name" value="PepSY"/>
</dbReference>
<dbReference type="Pfam" id="PF03413">
    <property type="entry name" value="PepSY"/>
    <property type="match status" value="1"/>
</dbReference>
<gene>
    <name evidence="3" type="ORF">E0D97_12650</name>
</gene>
<dbReference type="OrthoDB" id="8282977at2"/>
<evidence type="ECO:0000259" key="2">
    <source>
        <dbReference type="Pfam" id="PF03413"/>
    </source>
</evidence>
<reference evidence="3 4" key="1">
    <citation type="journal article" date="2015" name="Antonie Van Leeuwenhoek">
        <title>Oricola cellulosilytica gen. nov., sp. nov., a cellulose-degrading bacterium of the family Phyllobacteriaceae isolated from surface seashore water, and emended descriptions of Mesorhizobium loti and Phyllobacterium myrsinacearum.</title>
        <authorList>
            <person name="Hameed A."/>
            <person name="Shahina M."/>
            <person name="Lai W.A."/>
            <person name="Lin S.Y."/>
            <person name="Young L.S."/>
            <person name="Liu Y.C."/>
            <person name="Hsu Y.H."/>
            <person name="Young C.C."/>
        </authorList>
    </citation>
    <scope>NUCLEOTIDE SEQUENCE [LARGE SCALE GENOMIC DNA]</scope>
    <source>
        <strain evidence="3 4">KCTC 52183</strain>
    </source>
</reference>
<proteinExistence type="predicted"/>
<evidence type="ECO:0000313" key="4">
    <source>
        <dbReference type="Proteomes" id="UP000291301"/>
    </source>
</evidence>
<dbReference type="Proteomes" id="UP000291301">
    <property type="component" value="Unassembled WGS sequence"/>
</dbReference>
<protein>
    <recommendedName>
        <fullName evidence="2">PepSY domain-containing protein</fullName>
    </recommendedName>
</protein>
<sequence length="206" mass="20314">MSRSCFSLRHTYRLLPMKKTVQDVAWRRRALLQGTCRFLSAALISAILGQASIAYARDGGGGGGSGGGSSGGGGSGGGSSGGGSSGGGGSGGGGSGGGGSGGGGSGGGGSGGGGSGGGGSGSGRGYRPLNQLEATRAVREGVVLPLKVVLEKVEMNYKGAVISVVLLSRGYRLEYRFKIRSDRGSVRTIRIDAQTGRFLGFGSLFR</sequence>
<keyword evidence="4" id="KW-1185">Reference proteome</keyword>
<evidence type="ECO:0000313" key="3">
    <source>
        <dbReference type="EMBL" id="TCD13339.1"/>
    </source>
</evidence>